<dbReference type="EC" id="3.5.4.3" evidence="3 7"/>
<feature type="domain" description="Amidohydrolase-related" evidence="8">
    <location>
        <begin position="67"/>
        <end position="346"/>
    </location>
</feature>
<dbReference type="Pfam" id="PF01979">
    <property type="entry name" value="Amidohydro_1"/>
    <property type="match status" value="2"/>
</dbReference>
<sequence length="481" mass="51925">MPDSWGCRGNIVQTPELGSLVILPDALVVVEEGRIALIGAGQDEAQICAAHGLSADSVVKLEDGEFLCSGFVDLHVHAPQYSYAGTATDRPLMSWLEAYAFPREKAHADTEAASREYRKLAARLAAHGTTTALVFGTMHRQACQQLALALQSQGLRGFIGKVCMDRNSAEGYQESTEVALAETEAFLDWIRGLGDERIQAAVTPRFVPTCTPQLLAGLAQLAHKYDTAIQSHISESFDEVEFSQALHPEADGRDTRIFDAAGLLRHRAVMAHGTCLTSSELRRMAQTGTAIAHCPLSNFFFGDRLLHVRHARGLGVKVGLGTDVAGGYSPSMLNAMRSCVITSRALRMQQLAICGKQQSSAAARSRPMDLKGARSQEAATQEEICVVPAAQRTKFDETLLDWKAAFWLATQGGAEALGLGSTCGSLEVGKAFDALRVDTRNSAAFDVFPADSLMDAFQKFVNLGDDRNIRAAWVAGRLLRS</sequence>
<keyword evidence="10" id="KW-1185">Reference proteome</keyword>
<dbReference type="SUPFAM" id="SSF51338">
    <property type="entry name" value="Composite domain of metallo-dependent hydrolases"/>
    <property type="match status" value="1"/>
</dbReference>
<keyword evidence="4 7" id="KW-0479">Metal-binding</keyword>
<keyword evidence="6 7" id="KW-0862">Zinc</keyword>
<evidence type="ECO:0000256" key="7">
    <source>
        <dbReference type="RuleBase" id="RU366009"/>
    </source>
</evidence>
<keyword evidence="5 7" id="KW-0378">Hydrolase</keyword>
<comment type="catalytic activity">
    <reaction evidence="7">
        <text>guanine + H2O + H(+) = xanthine + NH4(+)</text>
        <dbReference type="Rhea" id="RHEA:14665"/>
        <dbReference type="ChEBI" id="CHEBI:15377"/>
        <dbReference type="ChEBI" id="CHEBI:15378"/>
        <dbReference type="ChEBI" id="CHEBI:16235"/>
        <dbReference type="ChEBI" id="CHEBI:17712"/>
        <dbReference type="ChEBI" id="CHEBI:28938"/>
        <dbReference type="EC" id="3.5.4.3"/>
    </reaction>
</comment>
<dbReference type="Proteomes" id="UP001485043">
    <property type="component" value="Unassembled WGS sequence"/>
</dbReference>
<dbReference type="Gene3D" id="2.30.40.10">
    <property type="entry name" value="Urease, subunit C, domain 1"/>
    <property type="match status" value="1"/>
</dbReference>
<accession>A0AAW1TEM0</accession>
<reference evidence="9 10" key="1">
    <citation type="journal article" date="2024" name="Nat. Commun.">
        <title>Phylogenomics reveals the evolutionary origins of lichenization in chlorophyte algae.</title>
        <authorList>
            <person name="Puginier C."/>
            <person name="Libourel C."/>
            <person name="Otte J."/>
            <person name="Skaloud P."/>
            <person name="Haon M."/>
            <person name="Grisel S."/>
            <person name="Petersen M."/>
            <person name="Berrin J.G."/>
            <person name="Delaux P.M."/>
            <person name="Dal Grande F."/>
            <person name="Keller J."/>
        </authorList>
    </citation>
    <scope>NUCLEOTIDE SEQUENCE [LARGE SCALE GENOMIC DNA]</scope>
    <source>
        <strain evidence="9 10">SAG 2523</strain>
    </source>
</reference>
<evidence type="ECO:0000256" key="1">
    <source>
        <dbReference type="ARBA" id="ARBA00004984"/>
    </source>
</evidence>
<dbReference type="SUPFAM" id="SSF51556">
    <property type="entry name" value="Metallo-dependent hydrolases"/>
    <property type="match status" value="1"/>
</dbReference>
<name>A0AAW1TEM0_9CHLO</name>
<dbReference type="InterPro" id="IPR006680">
    <property type="entry name" value="Amidohydro-rel"/>
</dbReference>
<dbReference type="PANTHER" id="PTHR11271">
    <property type="entry name" value="GUANINE DEAMINASE"/>
    <property type="match status" value="1"/>
</dbReference>
<dbReference type="AlphaFoldDB" id="A0AAW1TEM0"/>
<evidence type="ECO:0000256" key="4">
    <source>
        <dbReference type="ARBA" id="ARBA00022723"/>
    </source>
</evidence>
<evidence type="ECO:0000256" key="2">
    <source>
        <dbReference type="ARBA" id="ARBA00006745"/>
    </source>
</evidence>
<evidence type="ECO:0000256" key="5">
    <source>
        <dbReference type="ARBA" id="ARBA00022801"/>
    </source>
</evidence>
<dbReference type="InterPro" id="IPR032466">
    <property type="entry name" value="Metal_Hydrolase"/>
</dbReference>
<dbReference type="Gene3D" id="3.20.20.140">
    <property type="entry name" value="Metal-dependent hydrolases"/>
    <property type="match status" value="1"/>
</dbReference>
<dbReference type="InterPro" id="IPR011059">
    <property type="entry name" value="Metal-dep_hydrolase_composite"/>
</dbReference>
<dbReference type="GO" id="GO:0008892">
    <property type="term" value="F:guanine deaminase activity"/>
    <property type="evidence" value="ECO:0007669"/>
    <property type="project" value="UniProtKB-UniRule"/>
</dbReference>
<protein>
    <recommendedName>
        <fullName evidence="3 7">Guanine deaminase</fullName>
        <shortName evidence="7">Guanase</shortName>
        <ecNumber evidence="3 7">3.5.4.3</ecNumber>
    </recommendedName>
    <alternativeName>
        <fullName evidence="7">Guanine aminohydrolase</fullName>
    </alternativeName>
</protein>
<dbReference type="InterPro" id="IPR051607">
    <property type="entry name" value="Metallo-dep_hydrolases"/>
</dbReference>
<evidence type="ECO:0000256" key="3">
    <source>
        <dbReference type="ARBA" id="ARBA00012781"/>
    </source>
</evidence>
<comment type="similarity">
    <text evidence="2 7">Belongs to the metallo-dependent hydrolases superfamily. ATZ/TRZ family.</text>
</comment>
<comment type="cofactor">
    <cofactor evidence="7">
        <name>Zn(2+)</name>
        <dbReference type="ChEBI" id="CHEBI:29105"/>
    </cofactor>
    <text evidence="7">Binds 1 zinc ion per subunit.</text>
</comment>
<dbReference type="InterPro" id="IPR014311">
    <property type="entry name" value="Guanine_deaminase"/>
</dbReference>
<comment type="function">
    <text evidence="7">Catalyzes the hydrolytic deamination of guanine, producing xanthine and ammonia.</text>
</comment>
<dbReference type="GO" id="GO:0008270">
    <property type="term" value="F:zinc ion binding"/>
    <property type="evidence" value="ECO:0007669"/>
    <property type="project" value="UniProtKB-UniRule"/>
</dbReference>
<evidence type="ECO:0000259" key="8">
    <source>
        <dbReference type="Pfam" id="PF01979"/>
    </source>
</evidence>
<dbReference type="PANTHER" id="PTHR11271:SF6">
    <property type="entry name" value="GUANINE DEAMINASE"/>
    <property type="match status" value="1"/>
</dbReference>
<evidence type="ECO:0000256" key="6">
    <source>
        <dbReference type="ARBA" id="ARBA00022833"/>
    </source>
</evidence>
<dbReference type="GO" id="GO:0006147">
    <property type="term" value="P:guanine catabolic process"/>
    <property type="evidence" value="ECO:0007669"/>
    <property type="project" value="UniProtKB-UniRule"/>
</dbReference>
<comment type="caution">
    <text evidence="9">The sequence shown here is derived from an EMBL/GenBank/DDBJ whole genome shotgun (WGS) entry which is preliminary data.</text>
</comment>
<comment type="pathway">
    <text evidence="1 7">Purine metabolism; guanine degradation; xanthine from guanine: step 1/1.</text>
</comment>
<feature type="domain" description="Amidohydrolase-related" evidence="8">
    <location>
        <begin position="396"/>
        <end position="478"/>
    </location>
</feature>
<gene>
    <name evidence="9" type="ORF">WJX84_003575</name>
</gene>
<dbReference type="GO" id="GO:0005829">
    <property type="term" value="C:cytosol"/>
    <property type="evidence" value="ECO:0007669"/>
    <property type="project" value="TreeGrafter"/>
</dbReference>
<dbReference type="NCBIfam" id="TIGR02967">
    <property type="entry name" value="guan_deamin"/>
    <property type="match status" value="1"/>
</dbReference>
<proteinExistence type="inferred from homology"/>
<dbReference type="EMBL" id="JALJOV010000082">
    <property type="protein sequence ID" value="KAK9867516.1"/>
    <property type="molecule type" value="Genomic_DNA"/>
</dbReference>
<organism evidence="9 10">
    <name type="scientific">Apatococcus fuscideae</name>
    <dbReference type="NCBI Taxonomy" id="2026836"/>
    <lineage>
        <taxon>Eukaryota</taxon>
        <taxon>Viridiplantae</taxon>
        <taxon>Chlorophyta</taxon>
        <taxon>core chlorophytes</taxon>
        <taxon>Trebouxiophyceae</taxon>
        <taxon>Chlorellales</taxon>
        <taxon>Chlorellaceae</taxon>
        <taxon>Apatococcus</taxon>
    </lineage>
</organism>
<evidence type="ECO:0000313" key="9">
    <source>
        <dbReference type="EMBL" id="KAK9867516.1"/>
    </source>
</evidence>
<evidence type="ECO:0000313" key="10">
    <source>
        <dbReference type="Proteomes" id="UP001485043"/>
    </source>
</evidence>